<gene>
    <name evidence="1" type="ORF">E6C70_09275</name>
</gene>
<organism evidence="1 2">
    <name type="scientific">Orlajensenia flava</name>
    <dbReference type="NCBI Taxonomy" id="2565934"/>
    <lineage>
        <taxon>Bacteria</taxon>
        <taxon>Bacillati</taxon>
        <taxon>Actinomycetota</taxon>
        <taxon>Actinomycetes</taxon>
        <taxon>Micrococcales</taxon>
        <taxon>Microbacteriaceae</taxon>
        <taxon>Orlajensenia</taxon>
    </lineage>
</organism>
<dbReference type="Proteomes" id="UP000307380">
    <property type="component" value="Unassembled WGS sequence"/>
</dbReference>
<evidence type="ECO:0000313" key="1">
    <source>
        <dbReference type="EMBL" id="THG34600.1"/>
    </source>
</evidence>
<protein>
    <submittedName>
        <fullName evidence="1">Uncharacterized protein</fullName>
    </submittedName>
</protein>
<accession>A0A4S4FUQ6</accession>
<dbReference type="EMBL" id="SSSN01000005">
    <property type="protein sequence ID" value="THG34600.1"/>
    <property type="molecule type" value="Genomic_DNA"/>
</dbReference>
<proteinExistence type="predicted"/>
<reference evidence="1 2" key="1">
    <citation type="submission" date="2019-04" db="EMBL/GenBank/DDBJ databases">
        <authorList>
            <person name="Jiang L."/>
        </authorList>
    </citation>
    <scope>NUCLEOTIDE SEQUENCE [LARGE SCALE GENOMIC DNA]</scope>
    <source>
        <strain evidence="1 2">YIM 131861</strain>
    </source>
</reference>
<keyword evidence="2" id="KW-1185">Reference proteome</keyword>
<dbReference type="AlphaFoldDB" id="A0A4S4FUQ6"/>
<evidence type="ECO:0000313" key="2">
    <source>
        <dbReference type="Proteomes" id="UP000307380"/>
    </source>
</evidence>
<dbReference type="OrthoDB" id="4952679at2"/>
<sequence>MVCHDESPHNTVLGVFATQEEAAAVAEEVGPRFENGAIYFGWQIGQRYYEGTRFLIYRPTD</sequence>
<comment type="caution">
    <text evidence="1">The sequence shown here is derived from an EMBL/GenBank/DDBJ whole genome shotgun (WGS) entry which is preliminary data.</text>
</comment>
<name>A0A4S4FUQ6_9MICO</name>